<accession>A0A375I1A1</accession>
<organism evidence="1 2">
    <name type="scientific">Propionibacterium ruminifibrarum</name>
    <dbReference type="NCBI Taxonomy" id="1962131"/>
    <lineage>
        <taxon>Bacteria</taxon>
        <taxon>Bacillati</taxon>
        <taxon>Actinomycetota</taxon>
        <taxon>Actinomycetes</taxon>
        <taxon>Propionibacteriales</taxon>
        <taxon>Propionibacteriaceae</taxon>
        <taxon>Propionibacterium</taxon>
    </lineage>
</organism>
<dbReference type="AlphaFoldDB" id="A0A375I1A1"/>
<dbReference type="Gene3D" id="3.20.20.210">
    <property type="match status" value="1"/>
</dbReference>
<dbReference type="RefSeq" id="WP_119714463.1">
    <property type="nucleotide sequence ID" value="NZ_OMOH01000001.1"/>
</dbReference>
<dbReference type="EMBL" id="OMOH01000001">
    <property type="protein sequence ID" value="SPF67170.1"/>
    <property type="molecule type" value="Genomic_DNA"/>
</dbReference>
<keyword evidence="2" id="KW-1185">Reference proteome</keyword>
<keyword evidence="1" id="KW-0489">Methyltransferase</keyword>
<dbReference type="GO" id="GO:0003871">
    <property type="term" value="F:5-methyltetrahydropteroyltriglutamate-homocysteine S-methyltransferase activity"/>
    <property type="evidence" value="ECO:0007669"/>
    <property type="project" value="UniProtKB-EC"/>
</dbReference>
<dbReference type="GO" id="GO:0032259">
    <property type="term" value="P:methylation"/>
    <property type="evidence" value="ECO:0007669"/>
    <property type="project" value="UniProtKB-KW"/>
</dbReference>
<keyword evidence="1" id="KW-0808">Transferase</keyword>
<dbReference type="InterPro" id="IPR038071">
    <property type="entry name" value="UROD/MetE-like_sf"/>
</dbReference>
<dbReference type="OrthoDB" id="5242426at2"/>
<protein>
    <submittedName>
        <fullName evidence="1">5-methyltetrahydropteroyltriglutamate-homocysteine S-methyltransferase</fullName>
        <ecNumber evidence="1">2.1.1.14</ecNumber>
    </submittedName>
</protein>
<evidence type="ECO:0000313" key="1">
    <source>
        <dbReference type="EMBL" id="SPF67170.1"/>
    </source>
</evidence>
<dbReference type="SUPFAM" id="SSF51726">
    <property type="entry name" value="UROD/MetE-like"/>
    <property type="match status" value="1"/>
</dbReference>
<dbReference type="EC" id="2.1.1.14" evidence="1"/>
<evidence type="ECO:0000313" key="2">
    <source>
        <dbReference type="Proteomes" id="UP000265962"/>
    </source>
</evidence>
<sequence length="324" mass="34427">MIATALGSFAGRDYAACCRAVLGELEHRAPLPELPARGPGADMIGRSACLLPEMPVDLSPAGWRLCQGSSLIAARARRMLADDREIFIETMQGWSGIPAITVAGPLTLAACIDLPRGGRAIGDAGASHDIAQSWQVGVGDFLHEIVRLTGRAFAVQIDEPCLAQVLDGDVSDESGRHRLPPVDAQEARRVLAESVETARSGGDQVVLHCCADDPHLDVLGGAGADALSLDVRDWGRDRWDELAQWCSADPARRLWLGLVGADEDDLGARAIARRFSQARAHLDLAEGSPRLDGWAITPACGLASATGTGQWQILRDLVRVAADL</sequence>
<dbReference type="Proteomes" id="UP000265962">
    <property type="component" value="Unassembled WGS sequence"/>
</dbReference>
<gene>
    <name evidence="1" type="ORF">PROPJV5_0180</name>
</gene>
<proteinExistence type="predicted"/>
<reference evidence="2" key="1">
    <citation type="submission" date="2018-02" db="EMBL/GenBank/DDBJ databases">
        <authorList>
            <person name="Hornung B."/>
        </authorList>
    </citation>
    <scope>NUCLEOTIDE SEQUENCE [LARGE SCALE GENOMIC DNA]</scope>
</reference>
<name>A0A375I1A1_9ACTN</name>